<dbReference type="EMBL" id="CCKQ01000600">
    <property type="protein sequence ID" value="CDW71682.1"/>
    <property type="molecule type" value="Genomic_DNA"/>
</dbReference>
<sequence>MKLYPLILASSILVSLVLSKKKYETQEDFVEFFNTAGKNYTTNVEIAYQPQLGIQVLATADFDGMSIPAFHIPIRMVMHTYYYTKVQLDEFEAWTERQKKIAEKYLDGPIFSTKRDLLHYQIMERIKQHPILSKELSKSLGDYKQFDMWCGIVITRNHLLTLKIWDQFEIITSDENVELNSQYLYNMSSSIIPMIDLINHRQPMDSLKRDLVRFMTIPIMNEQKQKAEYLTIIVVKSLEDQFKEVCQSQFCLEMNPENYKDSIPTLDYTLYSNTLNQKVLNLYRIQLLQADNRLPFIPGDLAEKAKLNITKLGRITPTNEARVIGYFLQVLRRRHDLMMSFEKMNGIIMDIERDPGHLQDEDKRRELLSIKYAAQKKQVYQRNMIMAARRQTYLIQRDLLSNIPFKQNINQLQLKQALVDFLRS</sequence>
<name>A0A077ZNZ2_STYLE</name>
<gene>
    <name evidence="2" type="primary">Contig11824.g12640</name>
    <name evidence="2" type="ORF">STYLEM_630</name>
</gene>
<proteinExistence type="predicted"/>
<evidence type="ECO:0000313" key="3">
    <source>
        <dbReference type="Proteomes" id="UP000039865"/>
    </source>
</evidence>
<dbReference type="InParanoid" id="A0A077ZNZ2"/>
<keyword evidence="3" id="KW-1185">Reference proteome</keyword>
<protein>
    <submittedName>
        <fullName evidence="2">Uncharacterized protein</fullName>
    </submittedName>
</protein>
<dbReference type="Proteomes" id="UP000039865">
    <property type="component" value="Unassembled WGS sequence"/>
</dbReference>
<reference evidence="2 3" key="1">
    <citation type="submission" date="2014-06" db="EMBL/GenBank/DDBJ databases">
        <authorList>
            <person name="Swart Estienne"/>
        </authorList>
    </citation>
    <scope>NUCLEOTIDE SEQUENCE [LARGE SCALE GENOMIC DNA]</scope>
    <source>
        <strain evidence="2 3">130c</strain>
    </source>
</reference>
<accession>A0A077ZNZ2</accession>
<evidence type="ECO:0000313" key="2">
    <source>
        <dbReference type="EMBL" id="CDW71682.1"/>
    </source>
</evidence>
<dbReference type="AlphaFoldDB" id="A0A077ZNZ2"/>
<evidence type="ECO:0000256" key="1">
    <source>
        <dbReference type="SAM" id="SignalP"/>
    </source>
</evidence>
<feature type="signal peptide" evidence="1">
    <location>
        <begin position="1"/>
        <end position="19"/>
    </location>
</feature>
<keyword evidence="1" id="KW-0732">Signal</keyword>
<feature type="chain" id="PRO_5001728818" evidence="1">
    <location>
        <begin position="20"/>
        <end position="424"/>
    </location>
</feature>
<organism evidence="2 3">
    <name type="scientific">Stylonychia lemnae</name>
    <name type="common">Ciliate</name>
    <dbReference type="NCBI Taxonomy" id="5949"/>
    <lineage>
        <taxon>Eukaryota</taxon>
        <taxon>Sar</taxon>
        <taxon>Alveolata</taxon>
        <taxon>Ciliophora</taxon>
        <taxon>Intramacronucleata</taxon>
        <taxon>Spirotrichea</taxon>
        <taxon>Stichotrichia</taxon>
        <taxon>Sporadotrichida</taxon>
        <taxon>Oxytrichidae</taxon>
        <taxon>Stylonychinae</taxon>
        <taxon>Stylonychia</taxon>
    </lineage>
</organism>